<keyword evidence="10" id="KW-0963">Cytoplasm</keyword>
<name>A0A2S6I3W5_9BACT</name>
<comment type="subcellular location">
    <subcellularLocation>
        <location evidence="10">Cytoplasm</location>
    </subcellularLocation>
</comment>
<keyword evidence="12" id="KW-1185">Reference proteome</keyword>
<evidence type="ECO:0000256" key="6">
    <source>
        <dbReference type="ARBA" id="ARBA00022793"/>
    </source>
</evidence>
<keyword evidence="11" id="KW-0808">Transferase</keyword>
<dbReference type="GO" id="GO:0016301">
    <property type="term" value="F:kinase activity"/>
    <property type="evidence" value="ECO:0007669"/>
    <property type="project" value="UniProtKB-KW"/>
</dbReference>
<comment type="caution">
    <text evidence="11">The sequence shown here is derived from an EMBL/GenBank/DDBJ whole genome shotgun (WGS) entry which is preliminary data.</text>
</comment>
<feature type="binding site" evidence="10">
    <location>
        <position position="206"/>
    </location>
    <ligand>
        <name>ATP</name>
        <dbReference type="ChEBI" id="CHEBI:30616"/>
    </ligand>
</feature>
<protein>
    <recommendedName>
        <fullName evidence="3 10">Phosphoenolpyruvate carboxykinase (ATP)</fullName>
        <shortName evidence="10">PCK</shortName>
        <shortName evidence="10">PEP carboxykinase</shortName>
        <shortName evidence="10">PEPCK</shortName>
        <ecNumber evidence="3 10">4.1.1.49</ecNumber>
    </recommendedName>
</protein>
<keyword evidence="8 10" id="KW-0456">Lyase</keyword>
<dbReference type="OrthoDB" id="9806325at2"/>
<accession>A0A2S6I3W5</accession>
<dbReference type="UniPathway" id="UPA00138"/>
<feature type="binding site" evidence="10">
    <location>
        <position position="206"/>
    </location>
    <ligand>
        <name>Mn(2+)</name>
        <dbReference type="ChEBI" id="CHEBI:29035"/>
    </ligand>
</feature>
<dbReference type="AlphaFoldDB" id="A0A2S6I3W5"/>
<feature type="binding site" evidence="10">
    <location>
        <position position="271"/>
    </location>
    <ligand>
        <name>ATP</name>
        <dbReference type="ChEBI" id="CHEBI:30616"/>
    </ligand>
</feature>
<proteinExistence type="inferred from homology"/>
<feature type="binding site" evidence="10">
    <location>
        <position position="186"/>
    </location>
    <ligand>
        <name>substrate</name>
    </ligand>
</feature>
<evidence type="ECO:0000256" key="10">
    <source>
        <dbReference type="HAMAP-Rule" id="MF_00453"/>
    </source>
</evidence>
<dbReference type="GO" id="GO:0004612">
    <property type="term" value="F:phosphoenolpyruvate carboxykinase (ATP) activity"/>
    <property type="evidence" value="ECO:0007669"/>
    <property type="project" value="UniProtKB-UniRule"/>
</dbReference>
<dbReference type="PIRSF" id="PIRSF006294">
    <property type="entry name" value="PEP_crbxkin"/>
    <property type="match status" value="1"/>
</dbReference>
<evidence type="ECO:0000256" key="9">
    <source>
        <dbReference type="ARBA" id="ARBA00047371"/>
    </source>
</evidence>
<dbReference type="NCBIfam" id="NF006820">
    <property type="entry name" value="PRK09344.1-2"/>
    <property type="match status" value="1"/>
</dbReference>
<feature type="binding site" evidence="10">
    <location>
        <position position="186"/>
    </location>
    <ligand>
        <name>ATP</name>
        <dbReference type="ChEBI" id="CHEBI:30616"/>
    </ligand>
</feature>
<evidence type="ECO:0000313" key="11">
    <source>
        <dbReference type="EMBL" id="PPK85866.1"/>
    </source>
</evidence>
<feature type="binding site" evidence="10">
    <location>
        <position position="43"/>
    </location>
    <ligand>
        <name>substrate</name>
    </ligand>
</feature>
<dbReference type="Gene3D" id="3.90.228.20">
    <property type="match status" value="1"/>
</dbReference>
<keyword evidence="10" id="KW-0479">Metal-binding</keyword>
<evidence type="ECO:0000256" key="8">
    <source>
        <dbReference type="ARBA" id="ARBA00023239"/>
    </source>
</evidence>
<dbReference type="PANTHER" id="PTHR30031:SF0">
    <property type="entry name" value="PHOSPHOENOLPYRUVATE CARBOXYKINASE (ATP)"/>
    <property type="match status" value="1"/>
</dbReference>
<evidence type="ECO:0000256" key="1">
    <source>
        <dbReference type="ARBA" id="ARBA00004742"/>
    </source>
</evidence>
<dbReference type="RefSeq" id="WP_104420347.1">
    <property type="nucleotide sequence ID" value="NZ_PTJC01000006.1"/>
</dbReference>
<comment type="function">
    <text evidence="10">Involved in the gluconeogenesis. Catalyzes the conversion of oxaloacetate (OAA) to phosphoenolpyruvate (PEP) through direct phosphoryl transfer between the nucleoside triphosphate and OAA.</text>
</comment>
<keyword evidence="10" id="KW-0464">Manganese</keyword>
<keyword evidence="6 10" id="KW-0210">Decarboxylase</keyword>
<evidence type="ECO:0000256" key="5">
    <source>
        <dbReference type="ARBA" id="ARBA00022741"/>
    </source>
</evidence>
<keyword evidence="7 10" id="KW-0067">ATP-binding</keyword>
<dbReference type="Gene3D" id="3.40.449.10">
    <property type="entry name" value="Phosphoenolpyruvate Carboxykinase, domain 1"/>
    <property type="match status" value="1"/>
</dbReference>
<organism evidence="11 12">
    <name type="scientific">Neolewinella xylanilytica</name>
    <dbReference type="NCBI Taxonomy" id="1514080"/>
    <lineage>
        <taxon>Bacteria</taxon>
        <taxon>Pseudomonadati</taxon>
        <taxon>Bacteroidota</taxon>
        <taxon>Saprospiria</taxon>
        <taxon>Saprospirales</taxon>
        <taxon>Lewinellaceae</taxon>
        <taxon>Neolewinella</taxon>
    </lineage>
</organism>
<dbReference type="GO" id="GO:0006094">
    <property type="term" value="P:gluconeogenesis"/>
    <property type="evidence" value="ECO:0007669"/>
    <property type="project" value="UniProtKB-UniRule"/>
</dbReference>
<gene>
    <name evidence="10" type="primary">pckA</name>
    <name evidence="11" type="ORF">CLV84_2773</name>
</gene>
<keyword evidence="11" id="KW-0670">Pyruvate</keyword>
<dbReference type="InterPro" id="IPR001272">
    <property type="entry name" value="PEP_carboxykinase_ATP"/>
</dbReference>
<dbReference type="InterPro" id="IPR008210">
    <property type="entry name" value="PEP_carboxykinase_N"/>
</dbReference>
<evidence type="ECO:0000313" key="12">
    <source>
        <dbReference type="Proteomes" id="UP000237662"/>
    </source>
</evidence>
<dbReference type="Gene3D" id="2.170.8.10">
    <property type="entry name" value="Phosphoenolpyruvate Carboxykinase, domain 2"/>
    <property type="match status" value="1"/>
</dbReference>
<comment type="pathway">
    <text evidence="1 10">Carbohydrate biosynthesis; gluconeogenesis.</text>
</comment>
<evidence type="ECO:0000256" key="3">
    <source>
        <dbReference type="ARBA" id="ARBA00012363"/>
    </source>
</evidence>
<dbReference type="GO" id="GO:0046872">
    <property type="term" value="F:metal ion binding"/>
    <property type="evidence" value="ECO:0007669"/>
    <property type="project" value="UniProtKB-KW"/>
</dbReference>
<feature type="binding site" evidence="10">
    <location>
        <begin position="432"/>
        <end position="433"/>
    </location>
    <ligand>
        <name>ATP</name>
        <dbReference type="ChEBI" id="CHEBI:30616"/>
    </ligand>
</feature>
<dbReference type="FunFam" id="2.170.8.10:FF:000001">
    <property type="entry name" value="Phosphoenolpyruvate carboxykinase (ATP)"/>
    <property type="match status" value="1"/>
</dbReference>
<dbReference type="SUPFAM" id="SSF53795">
    <property type="entry name" value="PEP carboxykinase-like"/>
    <property type="match status" value="1"/>
</dbReference>
<feature type="binding site" evidence="10">
    <location>
        <position position="180"/>
    </location>
    <ligand>
        <name>substrate</name>
    </ligand>
</feature>
<dbReference type="HAMAP" id="MF_00453">
    <property type="entry name" value="PEPCK_ATP"/>
    <property type="match status" value="1"/>
</dbReference>
<dbReference type="EMBL" id="PTJC01000006">
    <property type="protein sequence ID" value="PPK85866.1"/>
    <property type="molecule type" value="Genomic_DNA"/>
</dbReference>
<dbReference type="GO" id="GO:0005524">
    <property type="term" value="F:ATP binding"/>
    <property type="evidence" value="ECO:0007669"/>
    <property type="project" value="UniProtKB-UniRule"/>
</dbReference>
<dbReference type="PANTHER" id="PTHR30031">
    <property type="entry name" value="PHOSPHOENOLPYRUVATE CARBOXYKINASE ATP"/>
    <property type="match status" value="1"/>
</dbReference>
<feature type="binding site" evidence="10">
    <location>
        <position position="308"/>
    </location>
    <ligand>
        <name>ATP</name>
        <dbReference type="ChEBI" id="CHEBI:30616"/>
    </ligand>
</feature>
<dbReference type="GO" id="GO:0005829">
    <property type="term" value="C:cytosol"/>
    <property type="evidence" value="ECO:0007669"/>
    <property type="project" value="TreeGrafter"/>
</dbReference>
<dbReference type="EC" id="4.1.1.49" evidence="3 10"/>
<sequence length="526" mass="58269">MQHHNLRENLKVAALVEDTITKGQGHLSDTGALIINTGKYTGRSPQDRYIVEDDITRDTVDWGKINKPIAPEAFAGLLEKTLAYAGGLEEVYVRDAYACASRKYRINIRVFTEYPWQNMFAYNMFLRPDDERITNLISDEWTIYAFPGVTADPAVHGTRQDNFSIINFTEKTILIGGTAYTGEIKKGIFSVLNYVLPTRRNVLSMHCSANVGTKGDTALFFGLSGTGKTTLSNDPDRRLIGDDEHGWSQANVFNLEGGCYAKVIDLSESKEPQIYRAIKFGALLENIGLKEDGHTPDYEDDSITQNTRVSYPIYHIDNIMYNSRGDLPRNIFFLTCDAFGVLPPISKLTAEQAMYQFISGYTAKIAGTEAGITEPQVTFSACFGAPFIPLHPTHYADMLGSKLKESEQEGEPINVWLINTGWTGGAYGEGSRIELAFTRAMIKAALTGALDDVPYVADPVFGLQRPVSCPDVPNAMLNPRDTWRNEAEYDKAAQRLAQLFHNNFANFADQADEGILSAGPKTAVTQ</sequence>
<feature type="binding site" evidence="10">
    <location>
        <position position="308"/>
    </location>
    <ligand>
        <name>substrate</name>
    </ligand>
</feature>
<keyword evidence="5 10" id="KW-0547">Nucleotide-binding</keyword>
<feature type="binding site" evidence="10">
    <location>
        <position position="243"/>
    </location>
    <ligand>
        <name>Mn(2+)</name>
        <dbReference type="ChEBI" id="CHEBI:29035"/>
    </ligand>
</feature>
<dbReference type="InterPro" id="IPR013035">
    <property type="entry name" value="PEP_carboxykinase_C"/>
</dbReference>
<keyword evidence="11" id="KW-0418">Kinase</keyword>
<comment type="catalytic activity">
    <reaction evidence="9 10">
        <text>oxaloacetate + ATP = phosphoenolpyruvate + ADP + CO2</text>
        <dbReference type="Rhea" id="RHEA:18617"/>
        <dbReference type="ChEBI" id="CHEBI:16452"/>
        <dbReference type="ChEBI" id="CHEBI:16526"/>
        <dbReference type="ChEBI" id="CHEBI:30616"/>
        <dbReference type="ChEBI" id="CHEBI:58702"/>
        <dbReference type="ChEBI" id="CHEBI:456216"/>
        <dbReference type="EC" id="4.1.1.49"/>
    </reaction>
</comment>
<dbReference type="Proteomes" id="UP000237662">
    <property type="component" value="Unassembled WGS sequence"/>
</dbReference>
<evidence type="ECO:0000256" key="4">
    <source>
        <dbReference type="ARBA" id="ARBA00022432"/>
    </source>
</evidence>
<dbReference type="NCBIfam" id="NF006821">
    <property type="entry name" value="PRK09344.1-3"/>
    <property type="match status" value="1"/>
</dbReference>
<feature type="binding site" evidence="10">
    <location>
        <begin position="222"/>
        <end position="230"/>
    </location>
    <ligand>
        <name>ATP</name>
        <dbReference type="ChEBI" id="CHEBI:30616"/>
    </ligand>
</feature>
<comment type="cofactor">
    <cofactor evidence="10">
        <name>Mn(2+)</name>
        <dbReference type="ChEBI" id="CHEBI:29035"/>
    </cofactor>
    <text evidence="10">Binds 1 Mn(2+) ion per subunit.</text>
</comment>
<evidence type="ECO:0000256" key="7">
    <source>
        <dbReference type="ARBA" id="ARBA00022840"/>
    </source>
</evidence>
<evidence type="ECO:0000256" key="2">
    <source>
        <dbReference type="ARBA" id="ARBA00006052"/>
    </source>
</evidence>
<dbReference type="Pfam" id="PF01293">
    <property type="entry name" value="PEPCK_ATP"/>
    <property type="match status" value="1"/>
</dbReference>
<comment type="similarity">
    <text evidence="2 10">Belongs to the phosphoenolpyruvate carboxykinase (ATP) family.</text>
</comment>
<feature type="binding site" evidence="10">
    <location>
        <position position="186"/>
    </location>
    <ligand>
        <name>Mn(2+)</name>
        <dbReference type="ChEBI" id="CHEBI:29035"/>
    </ligand>
</feature>
<dbReference type="SUPFAM" id="SSF68923">
    <property type="entry name" value="PEP carboxykinase N-terminal domain"/>
    <property type="match status" value="1"/>
</dbReference>
<feature type="binding site" evidence="10">
    <location>
        <position position="438"/>
    </location>
    <ligand>
        <name>ATP</name>
        <dbReference type="ChEBI" id="CHEBI:30616"/>
    </ligand>
</feature>
<dbReference type="NCBIfam" id="TIGR00224">
    <property type="entry name" value="pckA"/>
    <property type="match status" value="1"/>
</dbReference>
<keyword evidence="4 10" id="KW-0312">Gluconeogenesis</keyword>
<reference evidence="11 12" key="1">
    <citation type="submission" date="2018-02" db="EMBL/GenBank/DDBJ databases">
        <title>Genomic Encyclopedia of Archaeal and Bacterial Type Strains, Phase II (KMG-II): from individual species to whole genera.</title>
        <authorList>
            <person name="Goeker M."/>
        </authorList>
    </citation>
    <scope>NUCLEOTIDE SEQUENCE [LARGE SCALE GENOMIC DNA]</scope>
    <source>
        <strain evidence="11 12">DSM 29526</strain>
    </source>
</reference>